<dbReference type="CDD" id="cd02761">
    <property type="entry name" value="MopB_FmdB-FwdB"/>
    <property type="match status" value="1"/>
</dbReference>
<dbReference type="GO" id="GO:0015948">
    <property type="term" value="P:methanogenesis"/>
    <property type="evidence" value="ECO:0007669"/>
    <property type="project" value="InterPro"/>
</dbReference>
<dbReference type="EMBL" id="CP003362">
    <property type="protein sequence ID" value="AGB49992.1"/>
    <property type="molecule type" value="Genomic_DNA"/>
</dbReference>
<sequence>MDNGPFVCTGCALLCDDITVELQDSRVTGVNTACLKGVSRMKGCASPMPCTVDGKTVDENTAIKEAARILKEAKHPLIFGHGNSTLEAQTKSIELARKLGAHIDDTSSFCQGPLVEAILNGKLPTCTLDEVRHMADVIVFWGADPSHSHPRHLSMYSYFPRGKQRQRGWEEDRTAVIIDVRRSDTAAVCSDKLYEIPVGADPEFMGALLSALSSKVPKTSFNMDPKRILELANILKKAEFGVVFAGLGMTYSLNSLDPLFSLMNKLNETSKFHLIPMVGQYNMRGFDHTLFRETGHINRVYFGGEKVEHGPQQSVVELISNDVIDAAMIIGSDPLASLPGAIAKKLSKVPLITIDPCENLTSRVSKVTIPSALSGVECGGTAIRMDGVEVVLKQIIDTKKLADEQIITRIMEEI</sequence>
<proteinExistence type="predicted"/>
<dbReference type="HOGENOM" id="CLU_034348_0_0_2"/>
<keyword evidence="1" id="KW-0560">Oxidoreductase</keyword>
<dbReference type="GO" id="GO:0022904">
    <property type="term" value="P:respiratory electron transport chain"/>
    <property type="evidence" value="ECO:0007669"/>
    <property type="project" value="TreeGrafter"/>
</dbReference>
<dbReference type="PIRSF" id="PIRSF005646">
    <property type="entry name" value="FwdB"/>
    <property type="match status" value="1"/>
</dbReference>
<organism evidence="2 3">
    <name type="scientific">Methanomethylovorans hollandica (strain DSM 15978 / NBRC 107637 / DMS1)</name>
    <dbReference type="NCBI Taxonomy" id="867904"/>
    <lineage>
        <taxon>Archaea</taxon>
        <taxon>Methanobacteriati</taxon>
        <taxon>Methanobacteriota</taxon>
        <taxon>Stenosarchaea group</taxon>
        <taxon>Methanomicrobia</taxon>
        <taxon>Methanosarcinales</taxon>
        <taxon>Methanosarcinaceae</taxon>
        <taxon>Methanomethylovorans</taxon>
    </lineage>
</organism>
<dbReference type="Proteomes" id="UP000010866">
    <property type="component" value="Chromosome"/>
</dbReference>
<dbReference type="PANTHER" id="PTHR43105">
    <property type="entry name" value="RESPIRATORY NITRATE REDUCTASE"/>
    <property type="match status" value="1"/>
</dbReference>
<name>L0KX24_METHD</name>
<dbReference type="OrthoDB" id="50137at2157"/>
<dbReference type="GO" id="GO:0003954">
    <property type="term" value="F:NADH dehydrogenase activity"/>
    <property type="evidence" value="ECO:0007669"/>
    <property type="project" value="TreeGrafter"/>
</dbReference>
<dbReference type="NCBIfam" id="TIGR03129">
    <property type="entry name" value="one_C_dehyd_B"/>
    <property type="match status" value="1"/>
</dbReference>
<dbReference type="SUPFAM" id="SSF53706">
    <property type="entry name" value="Formate dehydrogenase/DMSO reductase, domains 1-3"/>
    <property type="match status" value="1"/>
</dbReference>
<dbReference type="GeneID" id="14406322"/>
<dbReference type="RefSeq" id="WP_015325157.1">
    <property type="nucleotide sequence ID" value="NC_019977.1"/>
</dbReference>
<protein>
    <submittedName>
        <fullName evidence="2">Formylmethanofuran dehydrogenase subunit B</fullName>
    </submittedName>
</protein>
<dbReference type="Gene3D" id="3.40.228.10">
    <property type="entry name" value="Dimethylsulfoxide Reductase, domain 2"/>
    <property type="match status" value="1"/>
</dbReference>
<dbReference type="KEGG" id="mhz:Metho_1809"/>
<evidence type="ECO:0000256" key="1">
    <source>
        <dbReference type="ARBA" id="ARBA00023002"/>
    </source>
</evidence>
<dbReference type="PANTHER" id="PTHR43105:SF14">
    <property type="entry name" value="FORMATE DEHYDROGENASE H"/>
    <property type="match status" value="1"/>
</dbReference>
<dbReference type="GO" id="GO:0016020">
    <property type="term" value="C:membrane"/>
    <property type="evidence" value="ECO:0007669"/>
    <property type="project" value="TreeGrafter"/>
</dbReference>
<dbReference type="InterPro" id="IPR016457">
    <property type="entry name" value="Formylmethanofuran_DH_bsu"/>
</dbReference>
<evidence type="ECO:0000313" key="3">
    <source>
        <dbReference type="Proteomes" id="UP000010866"/>
    </source>
</evidence>
<keyword evidence="3" id="KW-1185">Reference proteome</keyword>
<dbReference type="AlphaFoldDB" id="L0KX24"/>
<reference evidence="3" key="1">
    <citation type="submission" date="2012-02" db="EMBL/GenBank/DDBJ databases">
        <title>Complete sequence of chromosome of Methanomethylovorans hollandica DSM 15978.</title>
        <authorList>
            <person name="Lucas S."/>
            <person name="Copeland A."/>
            <person name="Lapidus A."/>
            <person name="Glavina del Rio T."/>
            <person name="Dalin E."/>
            <person name="Tice H."/>
            <person name="Bruce D."/>
            <person name="Goodwin L."/>
            <person name="Pitluck S."/>
            <person name="Peters L."/>
            <person name="Mikhailova N."/>
            <person name="Held B."/>
            <person name="Kyrpides N."/>
            <person name="Mavromatis K."/>
            <person name="Ivanova N."/>
            <person name="Brettin T."/>
            <person name="Detter J.C."/>
            <person name="Han C."/>
            <person name="Larimer F."/>
            <person name="Land M."/>
            <person name="Hauser L."/>
            <person name="Markowitz V."/>
            <person name="Cheng J.-F."/>
            <person name="Hugenholtz P."/>
            <person name="Woyke T."/>
            <person name="Wu D."/>
            <person name="Spring S."/>
            <person name="Schroeder M."/>
            <person name="Brambilla E."/>
            <person name="Klenk H.-P."/>
            <person name="Eisen J.A."/>
        </authorList>
    </citation>
    <scope>NUCLEOTIDE SEQUENCE [LARGE SCALE GENOMIC DNA]</scope>
    <source>
        <strain evidence="3">DSM 15978 / NBRC 107637 / DMS1</strain>
    </source>
</reference>
<dbReference type="GO" id="GO:0018493">
    <property type="term" value="F:formylmethanofuran dehydrogenase activity"/>
    <property type="evidence" value="ECO:0007669"/>
    <property type="project" value="InterPro"/>
</dbReference>
<dbReference type="InterPro" id="IPR050123">
    <property type="entry name" value="Prok_molybdopt-oxidoreductase"/>
</dbReference>
<dbReference type="STRING" id="867904.Metho_1809"/>
<accession>L0KX24</accession>
<evidence type="ECO:0000313" key="2">
    <source>
        <dbReference type="EMBL" id="AGB49992.1"/>
    </source>
</evidence>
<gene>
    <name evidence="2" type="ordered locus">Metho_1809</name>
</gene>